<dbReference type="SUPFAM" id="SSF55729">
    <property type="entry name" value="Acyl-CoA N-acyltransferases (Nat)"/>
    <property type="match status" value="1"/>
</dbReference>
<dbReference type="Pfam" id="PF13673">
    <property type="entry name" value="Acetyltransf_10"/>
    <property type="match status" value="1"/>
</dbReference>
<dbReference type="EMBL" id="JQCQ01000055">
    <property type="protein sequence ID" value="KRO20877.1"/>
    <property type="molecule type" value="Genomic_DNA"/>
</dbReference>
<dbReference type="OrthoDB" id="9796171at2"/>
<evidence type="ECO:0000313" key="3">
    <source>
        <dbReference type="Proteomes" id="UP000051249"/>
    </source>
</evidence>
<dbReference type="CDD" id="cd04301">
    <property type="entry name" value="NAT_SF"/>
    <property type="match status" value="1"/>
</dbReference>
<name>A0A0R2NAP8_9LACO</name>
<dbReference type="Proteomes" id="UP000051249">
    <property type="component" value="Unassembled WGS sequence"/>
</dbReference>
<sequence>MWFIKTFDELSTQELFDIIEARTEVFVIEQNRVYRELDKIDLKSIHIFKYDQGQIVAYARIYTIDHGISFGRILTASNVRGTGIGKELMQQVLETCRKSYPHQTIHIEAQDHALSFYEQFGFKVTGPKFEFNHTPHYPMELKTTQSLD</sequence>
<protein>
    <recommendedName>
        <fullName evidence="1">N-acetyltransferase domain-containing protein</fullName>
    </recommendedName>
</protein>
<feature type="domain" description="N-acetyltransferase" evidence="1">
    <location>
        <begin position="5"/>
        <end position="144"/>
    </location>
</feature>
<gene>
    <name evidence="2" type="ORF">IV88_GL001479</name>
</gene>
<dbReference type="GO" id="GO:0016747">
    <property type="term" value="F:acyltransferase activity, transferring groups other than amino-acyl groups"/>
    <property type="evidence" value="ECO:0007669"/>
    <property type="project" value="InterPro"/>
</dbReference>
<dbReference type="RefSeq" id="WP_057800507.1">
    <property type="nucleotide sequence ID" value="NZ_BJZZ01000060.1"/>
</dbReference>
<dbReference type="InterPro" id="IPR000182">
    <property type="entry name" value="GNAT_dom"/>
</dbReference>
<evidence type="ECO:0000259" key="1">
    <source>
        <dbReference type="PROSITE" id="PS51186"/>
    </source>
</evidence>
<dbReference type="PATRIC" id="fig|480391.4.peg.1503"/>
<evidence type="ECO:0000313" key="2">
    <source>
        <dbReference type="EMBL" id="KRO20877.1"/>
    </source>
</evidence>
<organism evidence="2 3">
    <name type="scientific">Pediococcus argentinicus</name>
    <dbReference type="NCBI Taxonomy" id="480391"/>
    <lineage>
        <taxon>Bacteria</taxon>
        <taxon>Bacillati</taxon>
        <taxon>Bacillota</taxon>
        <taxon>Bacilli</taxon>
        <taxon>Lactobacillales</taxon>
        <taxon>Lactobacillaceae</taxon>
        <taxon>Pediococcus</taxon>
    </lineage>
</organism>
<reference evidence="2 3" key="1">
    <citation type="journal article" date="2015" name="Genome Announc.">
        <title>Expanding the biotechnology potential of lactobacilli through comparative genomics of 213 strains and associated genera.</title>
        <authorList>
            <person name="Sun Z."/>
            <person name="Harris H.M."/>
            <person name="McCann A."/>
            <person name="Guo C."/>
            <person name="Argimon S."/>
            <person name="Zhang W."/>
            <person name="Yang X."/>
            <person name="Jeffery I.B."/>
            <person name="Cooney J.C."/>
            <person name="Kagawa T.F."/>
            <person name="Liu W."/>
            <person name="Song Y."/>
            <person name="Salvetti E."/>
            <person name="Wrobel A."/>
            <person name="Rasinkangas P."/>
            <person name="Parkhill J."/>
            <person name="Rea M.C."/>
            <person name="O'Sullivan O."/>
            <person name="Ritari J."/>
            <person name="Douillard F.P."/>
            <person name="Paul Ross R."/>
            <person name="Yang R."/>
            <person name="Briner A.E."/>
            <person name="Felis G.E."/>
            <person name="de Vos W.M."/>
            <person name="Barrangou R."/>
            <person name="Klaenhammer T.R."/>
            <person name="Caufield P.W."/>
            <person name="Cui Y."/>
            <person name="Zhang H."/>
            <person name="O'Toole P.W."/>
        </authorList>
    </citation>
    <scope>NUCLEOTIDE SEQUENCE [LARGE SCALE GENOMIC DNA]</scope>
    <source>
        <strain evidence="2 3">DSM 23026</strain>
    </source>
</reference>
<accession>A0A0R2NAP8</accession>
<keyword evidence="3" id="KW-1185">Reference proteome</keyword>
<dbReference type="InterPro" id="IPR016181">
    <property type="entry name" value="Acyl_CoA_acyltransferase"/>
</dbReference>
<dbReference type="PROSITE" id="PS51186">
    <property type="entry name" value="GNAT"/>
    <property type="match status" value="1"/>
</dbReference>
<proteinExistence type="predicted"/>
<comment type="caution">
    <text evidence="2">The sequence shown here is derived from an EMBL/GenBank/DDBJ whole genome shotgun (WGS) entry which is preliminary data.</text>
</comment>
<dbReference type="AlphaFoldDB" id="A0A0R2NAP8"/>
<dbReference type="Gene3D" id="3.40.630.30">
    <property type="match status" value="1"/>
</dbReference>